<keyword evidence="2" id="KW-1185">Reference proteome</keyword>
<sequence length="80" mass="8694">MLKLIVELSIGHAREAHPRTLPVDADSSLNRAIRFPGLTLVGPSWYISVRNVLRTHPDMQDGITHTTGLGFAPSNLSSCS</sequence>
<proteinExistence type="predicted"/>
<accession>A0A8J2JLH0</accession>
<organism evidence="1 2">
    <name type="scientific">Allacma fusca</name>
    <dbReference type="NCBI Taxonomy" id="39272"/>
    <lineage>
        <taxon>Eukaryota</taxon>
        <taxon>Metazoa</taxon>
        <taxon>Ecdysozoa</taxon>
        <taxon>Arthropoda</taxon>
        <taxon>Hexapoda</taxon>
        <taxon>Collembola</taxon>
        <taxon>Symphypleona</taxon>
        <taxon>Sminthuridae</taxon>
        <taxon>Allacma</taxon>
    </lineage>
</organism>
<evidence type="ECO:0000313" key="2">
    <source>
        <dbReference type="Proteomes" id="UP000708208"/>
    </source>
</evidence>
<evidence type="ECO:0000313" key="1">
    <source>
        <dbReference type="EMBL" id="CAG7719510.1"/>
    </source>
</evidence>
<reference evidence="1" key="1">
    <citation type="submission" date="2021-06" db="EMBL/GenBank/DDBJ databases">
        <authorList>
            <person name="Hodson N. C."/>
            <person name="Mongue J. A."/>
            <person name="Jaron S. K."/>
        </authorList>
    </citation>
    <scope>NUCLEOTIDE SEQUENCE</scope>
</reference>
<dbReference type="Proteomes" id="UP000708208">
    <property type="component" value="Unassembled WGS sequence"/>
</dbReference>
<protein>
    <submittedName>
        <fullName evidence="1">Uncharacterized protein</fullName>
    </submittedName>
</protein>
<dbReference type="AlphaFoldDB" id="A0A8J2JLH0"/>
<comment type="caution">
    <text evidence="1">The sequence shown here is derived from an EMBL/GenBank/DDBJ whole genome shotgun (WGS) entry which is preliminary data.</text>
</comment>
<name>A0A8J2JLH0_9HEXA</name>
<dbReference type="EMBL" id="CAJVCH010061955">
    <property type="protein sequence ID" value="CAG7719510.1"/>
    <property type="molecule type" value="Genomic_DNA"/>
</dbReference>
<gene>
    <name evidence="1" type="ORF">AFUS01_LOCUS8833</name>
</gene>